<evidence type="ECO:0000313" key="2">
    <source>
        <dbReference type="EMBL" id="VEB52627.1"/>
    </source>
</evidence>
<sequence length="58" mass="6910">METHDERLKLMFRVKARIPPELLRQHLEYVKTGLPGMAWVRLDERVPWPDALSVRLSQ</sequence>
<evidence type="ECO:0000313" key="3">
    <source>
        <dbReference type="Proteomes" id="UP000255509"/>
    </source>
</evidence>
<dbReference type="AlphaFoldDB" id="A0A379W291"/>
<reference evidence="2 4" key="2">
    <citation type="submission" date="2018-12" db="EMBL/GenBank/DDBJ databases">
        <authorList>
            <consortium name="Pathogen Informatics"/>
        </authorList>
    </citation>
    <scope>NUCLEOTIDE SEQUENCE [LARGE SCALE GENOMIC DNA]</scope>
    <source>
        <strain evidence="2 4">NCTC6754</strain>
    </source>
</reference>
<dbReference type="Proteomes" id="UP000255509">
    <property type="component" value="Unassembled WGS sequence"/>
</dbReference>
<accession>A0A379W291</accession>
<dbReference type="GO" id="GO:0005886">
    <property type="term" value="C:plasma membrane"/>
    <property type="evidence" value="ECO:0007669"/>
    <property type="project" value="TreeGrafter"/>
</dbReference>
<evidence type="ECO:0000313" key="1">
    <source>
        <dbReference type="EMBL" id="SUH12869.1"/>
    </source>
</evidence>
<evidence type="ECO:0000313" key="4">
    <source>
        <dbReference type="Proteomes" id="UP000269208"/>
    </source>
</evidence>
<dbReference type="EMBL" id="LR134190">
    <property type="protein sequence ID" value="VEB52627.1"/>
    <property type="molecule type" value="Genomic_DNA"/>
</dbReference>
<proteinExistence type="predicted"/>
<organism evidence="1 3">
    <name type="scientific">Salmonella enterica I</name>
    <dbReference type="NCBI Taxonomy" id="59201"/>
    <lineage>
        <taxon>Bacteria</taxon>
        <taxon>Pseudomonadati</taxon>
        <taxon>Pseudomonadota</taxon>
        <taxon>Gammaproteobacteria</taxon>
        <taxon>Enterobacterales</taxon>
        <taxon>Enterobacteriaceae</taxon>
        <taxon>Salmonella</taxon>
    </lineage>
</organism>
<reference evidence="1 3" key="1">
    <citation type="submission" date="2018-06" db="EMBL/GenBank/DDBJ databases">
        <authorList>
            <consortium name="Pathogen Informatics"/>
            <person name="Doyle S."/>
        </authorList>
    </citation>
    <scope>NUCLEOTIDE SEQUENCE [LARGE SCALE GENOMIC DNA]</scope>
    <source>
        <strain evidence="1 3">NCTC8258</strain>
    </source>
</reference>
<dbReference type="PANTHER" id="PTHR30438">
    <property type="entry name" value="36 KDA ANTIGEN-RELATED"/>
    <property type="match status" value="1"/>
</dbReference>
<dbReference type="Proteomes" id="UP000269208">
    <property type="component" value="Chromosome"/>
</dbReference>
<dbReference type="PANTHER" id="PTHR30438:SF2">
    <property type="entry name" value="MEMBRANE PROTEIN"/>
    <property type="match status" value="1"/>
</dbReference>
<gene>
    <name evidence="2" type="ORF">NCTC6754_02322</name>
    <name evidence="1" type="ORF">NCTC8258_00488</name>
</gene>
<name>A0A379W291_SALET</name>
<dbReference type="EMBL" id="UGXS01000004">
    <property type="protein sequence ID" value="SUH12869.1"/>
    <property type="molecule type" value="Genomic_DNA"/>
</dbReference>
<protein>
    <submittedName>
        <fullName evidence="1">Membrane protein</fullName>
    </submittedName>
</protein>